<feature type="transmembrane region" description="Helical" evidence="2">
    <location>
        <begin position="71"/>
        <end position="102"/>
    </location>
</feature>
<feature type="transmembrane region" description="Helical" evidence="2">
    <location>
        <begin position="122"/>
        <end position="139"/>
    </location>
</feature>
<dbReference type="EMBL" id="CP002656">
    <property type="protein sequence ID" value="AEB96044.1"/>
    <property type="molecule type" value="Genomic_DNA"/>
</dbReference>
<dbReference type="STRING" id="1006006.Mcup_1942"/>
<evidence type="ECO:0008006" key="5">
    <source>
        <dbReference type="Google" id="ProtNLM"/>
    </source>
</evidence>
<evidence type="ECO:0000256" key="2">
    <source>
        <dbReference type="SAM" id="Phobius"/>
    </source>
</evidence>
<feature type="transmembrane region" description="Helical" evidence="2">
    <location>
        <begin position="6"/>
        <end position="23"/>
    </location>
</feature>
<reference evidence="3 4" key="1">
    <citation type="journal article" date="2011" name="J. Bacteriol.">
        <title>Complete genome sequence of Metallosphaera cuprina, a metal sulfide-oxidizing archaeon from a hot spring.</title>
        <authorList>
            <person name="Liu L.J."/>
            <person name="You X.Y."/>
            <person name="Zheng H."/>
            <person name="Wang S."/>
            <person name="Jiang C.Y."/>
            <person name="Liu S.J."/>
        </authorList>
    </citation>
    <scope>NUCLEOTIDE SEQUENCE [LARGE SCALE GENOMIC DNA]</scope>
    <source>
        <strain evidence="3 4">Ar-4</strain>
    </source>
</reference>
<keyword evidence="1" id="KW-0175">Coiled coil</keyword>
<keyword evidence="4" id="KW-1185">Reference proteome</keyword>
<organism evidence="3 4">
    <name type="scientific">Metallosphaera cuprina (strain Ar-4)</name>
    <dbReference type="NCBI Taxonomy" id="1006006"/>
    <lineage>
        <taxon>Archaea</taxon>
        <taxon>Thermoproteota</taxon>
        <taxon>Thermoprotei</taxon>
        <taxon>Sulfolobales</taxon>
        <taxon>Sulfolobaceae</taxon>
        <taxon>Metallosphaera</taxon>
    </lineage>
</organism>
<evidence type="ECO:0000313" key="3">
    <source>
        <dbReference type="EMBL" id="AEB96044.1"/>
    </source>
</evidence>
<dbReference type="eggNOG" id="arCOG07287">
    <property type="taxonomic scope" value="Archaea"/>
</dbReference>
<dbReference type="Proteomes" id="UP000007812">
    <property type="component" value="Chromosome"/>
</dbReference>
<keyword evidence="2" id="KW-1133">Transmembrane helix</keyword>
<accession>F4G1N7</accession>
<name>F4G1N7_METCR</name>
<evidence type="ECO:0000256" key="1">
    <source>
        <dbReference type="SAM" id="Coils"/>
    </source>
</evidence>
<keyword evidence="2" id="KW-0472">Membrane</keyword>
<sequence length="147" mass="17550">MQIQLLEIFLLSMLLNVVVYFIYKLFIYKRVVKYANTLEELNQRINKLTSKRRDKVYKRLYKDIKKYNNNLYLFSMLQSFILLGLYLVGLVLIFSFNFAVYLPYHIPVLTIQVSNKYEALEGPILFYILSFLLFTPLSLRRPKANLS</sequence>
<feature type="coiled-coil region" evidence="1">
    <location>
        <begin position="31"/>
        <end position="58"/>
    </location>
</feature>
<keyword evidence="2" id="KW-0812">Transmembrane</keyword>
<dbReference type="HOGENOM" id="CLU_1763763_0_0_2"/>
<dbReference type="KEGG" id="mcn:Mcup_1942"/>
<gene>
    <name evidence="3" type="ordered locus">Mcup_1942</name>
</gene>
<evidence type="ECO:0000313" key="4">
    <source>
        <dbReference type="Proteomes" id="UP000007812"/>
    </source>
</evidence>
<proteinExistence type="predicted"/>
<protein>
    <recommendedName>
        <fullName evidence="5">DUF106 domain-containing protein</fullName>
    </recommendedName>
</protein>
<dbReference type="AlphaFoldDB" id="F4G1N7"/>